<dbReference type="Gene3D" id="1.10.3720.10">
    <property type="entry name" value="MetI-like"/>
    <property type="match status" value="1"/>
</dbReference>
<keyword evidence="2 7" id="KW-0813">Transport</keyword>
<proteinExistence type="inferred from homology"/>
<dbReference type="RefSeq" id="WP_377509921.1">
    <property type="nucleotide sequence ID" value="NZ_JBHSQS010000006.1"/>
</dbReference>
<keyword evidence="4 7" id="KW-0812">Transmembrane</keyword>
<dbReference type="EMBL" id="JBHSQS010000006">
    <property type="protein sequence ID" value="MFC5924033.1"/>
    <property type="molecule type" value="Genomic_DNA"/>
</dbReference>
<reference evidence="11" key="1">
    <citation type="journal article" date="2019" name="Int. J. Syst. Evol. Microbiol.">
        <title>The Global Catalogue of Microorganisms (GCM) 10K type strain sequencing project: providing services to taxonomists for standard genome sequencing and annotation.</title>
        <authorList>
            <consortium name="The Broad Institute Genomics Platform"/>
            <consortium name="The Broad Institute Genome Sequencing Center for Infectious Disease"/>
            <person name="Wu L."/>
            <person name="Ma J."/>
        </authorList>
    </citation>
    <scope>NUCLEOTIDE SEQUENCE [LARGE SCALE GENOMIC DNA]</scope>
    <source>
        <strain evidence="11">CGMCC 4.7144</strain>
    </source>
</reference>
<evidence type="ECO:0000313" key="10">
    <source>
        <dbReference type="EMBL" id="MFC5924033.1"/>
    </source>
</evidence>
<evidence type="ECO:0000313" key="11">
    <source>
        <dbReference type="Proteomes" id="UP001596226"/>
    </source>
</evidence>
<organism evidence="10 11">
    <name type="scientific">Micromonospora vulcania</name>
    <dbReference type="NCBI Taxonomy" id="1441873"/>
    <lineage>
        <taxon>Bacteria</taxon>
        <taxon>Bacillati</taxon>
        <taxon>Actinomycetota</taxon>
        <taxon>Actinomycetes</taxon>
        <taxon>Micromonosporales</taxon>
        <taxon>Micromonosporaceae</taxon>
        <taxon>Micromonospora</taxon>
    </lineage>
</organism>
<feature type="transmembrane region" description="Helical" evidence="7">
    <location>
        <begin position="309"/>
        <end position="329"/>
    </location>
</feature>
<evidence type="ECO:0000256" key="2">
    <source>
        <dbReference type="ARBA" id="ARBA00022448"/>
    </source>
</evidence>
<dbReference type="PANTHER" id="PTHR30193">
    <property type="entry name" value="ABC TRANSPORTER PERMEASE PROTEIN"/>
    <property type="match status" value="1"/>
</dbReference>
<name>A0ABW1H504_9ACTN</name>
<sequence length="340" mass="38077">MSLQVDTGADRPTPIGGRSARRHRRDDREQRRSPRPSWTSRFDNRYAPYLYIAPFFVLFAIFGLYPLAYTAWVSLHEWDLIAANPTFVGLANYTALLRDADFWNSVVNTLAIFVISTVPQLLLALWLANLLNRGLRARTSFRMGILIPNLTSTAAVAIVFSQLFGREFGLVNWALGLVGVDAIDWHANRFGAWIAVSTMVDWRWTGYNALIFLAAMQAIPRDLYESAALDGARLVRQFWSITVPLLRPTIIFCTVISTIGGLQLFTEPLLFNSGTNPIRGGTLRESQTITMYMFENAFAPNFNFGYGSAIAWMLFLLIIIVAVVNVALIRRTGRSGKGGL</sequence>
<feature type="region of interest" description="Disordered" evidence="8">
    <location>
        <begin position="1"/>
        <end position="37"/>
    </location>
</feature>
<dbReference type="Pfam" id="PF00528">
    <property type="entry name" value="BPD_transp_1"/>
    <property type="match status" value="1"/>
</dbReference>
<evidence type="ECO:0000256" key="6">
    <source>
        <dbReference type="ARBA" id="ARBA00023136"/>
    </source>
</evidence>
<accession>A0ABW1H504</accession>
<comment type="caution">
    <text evidence="10">The sequence shown here is derived from an EMBL/GenBank/DDBJ whole genome shotgun (WGS) entry which is preliminary data.</text>
</comment>
<comment type="similarity">
    <text evidence="7">Belongs to the binding-protein-dependent transport system permease family.</text>
</comment>
<evidence type="ECO:0000256" key="5">
    <source>
        <dbReference type="ARBA" id="ARBA00022989"/>
    </source>
</evidence>
<dbReference type="InterPro" id="IPR051393">
    <property type="entry name" value="ABC_transporter_permease"/>
</dbReference>
<evidence type="ECO:0000256" key="4">
    <source>
        <dbReference type="ARBA" id="ARBA00022692"/>
    </source>
</evidence>
<feature type="transmembrane region" description="Helical" evidence="7">
    <location>
        <begin position="245"/>
        <end position="265"/>
    </location>
</feature>
<dbReference type="CDD" id="cd06261">
    <property type="entry name" value="TM_PBP2"/>
    <property type="match status" value="1"/>
</dbReference>
<feature type="transmembrane region" description="Helical" evidence="7">
    <location>
        <begin position="143"/>
        <end position="164"/>
    </location>
</feature>
<evidence type="ECO:0000256" key="7">
    <source>
        <dbReference type="RuleBase" id="RU363032"/>
    </source>
</evidence>
<evidence type="ECO:0000256" key="1">
    <source>
        <dbReference type="ARBA" id="ARBA00004651"/>
    </source>
</evidence>
<dbReference type="InterPro" id="IPR000515">
    <property type="entry name" value="MetI-like"/>
</dbReference>
<dbReference type="Proteomes" id="UP001596226">
    <property type="component" value="Unassembled WGS sequence"/>
</dbReference>
<protein>
    <submittedName>
        <fullName evidence="10">Carbohydrate ABC transporter permease</fullName>
    </submittedName>
</protein>
<keyword evidence="3" id="KW-1003">Cell membrane</keyword>
<evidence type="ECO:0000259" key="9">
    <source>
        <dbReference type="PROSITE" id="PS50928"/>
    </source>
</evidence>
<dbReference type="InterPro" id="IPR035906">
    <property type="entry name" value="MetI-like_sf"/>
</dbReference>
<evidence type="ECO:0000256" key="3">
    <source>
        <dbReference type="ARBA" id="ARBA00022475"/>
    </source>
</evidence>
<dbReference type="SUPFAM" id="SSF161098">
    <property type="entry name" value="MetI-like"/>
    <property type="match status" value="1"/>
</dbReference>
<keyword evidence="11" id="KW-1185">Reference proteome</keyword>
<keyword evidence="6 7" id="KW-0472">Membrane</keyword>
<dbReference type="PANTHER" id="PTHR30193:SF37">
    <property type="entry name" value="INNER MEMBRANE ABC TRANSPORTER PERMEASE PROTEIN YCJO"/>
    <property type="match status" value="1"/>
</dbReference>
<feature type="domain" description="ABC transmembrane type-1" evidence="9">
    <location>
        <begin position="106"/>
        <end position="325"/>
    </location>
</feature>
<dbReference type="PROSITE" id="PS50928">
    <property type="entry name" value="ABC_TM1"/>
    <property type="match status" value="1"/>
</dbReference>
<gene>
    <name evidence="10" type="ORF">ACFQGL_11840</name>
</gene>
<feature type="transmembrane region" description="Helical" evidence="7">
    <location>
        <begin position="49"/>
        <end position="68"/>
    </location>
</feature>
<keyword evidence="5 7" id="KW-1133">Transmembrane helix</keyword>
<dbReference type="SUPFAM" id="SSF160964">
    <property type="entry name" value="MalF N-terminal region-like"/>
    <property type="match status" value="1"/>
</dbReference>
<feature type="transmembrane region" description="Helical" evidence="7">
    <location>
        <begin position="110"/>
        <end position="131"/>
    </location>
</feature>
<comment type="subcellular location">
    <subcellularLocation>
        <location evidence="1 7">Cell membrane</location>
        <topology evidence="1 7">Multi-pass membrane protein</topology>
    </subcellularLocation>
</comment>
<evidence type="ECO:0000256" key="8">
    <source>
        <dbReference type="SAM" id="MobiDB-lite"/>
    </source>
</evidence>